<dbReference type="HOGENOM" id="CLU_1141511_0_0_0"/>
<sequence>MSAVPGSFPPAFIHLEFPGFAGSALELVQAVKNGRVSASELPVLLLVEQAIAQVEARALQERSELLPILAELLLFKLRSRTRRPDPTSEEVWEDVEEQAGFLAALAALEEAVAFLEQRARERARILPVSPPPLPRDRRVRKLPLERLLEAARPFTRRVELVLEREAFGLREAWKRMQGFLQQVRRALFRQLPFTTWAEQTVGFAALLEAKKQGQVELYQEQNFGDLEIILREAKGQSTEQAAD</sequence>
<dbReference type="EMBL" id="CP002042">
    <property type="protein sequence ID" value="ADH63496.1"/>
    <property type="molecule type" value="Genomic_DNA"/>
</dbReference>
<name>D7BFE3_ALLS1</name>
<dbReference type="RefSeq" id="WP_013158059.1">
    <property type="nucleotide sequence ID" value="NC_014212.1"/>
</dbReference>
<evidence type="ECO:0000313" key="1">
    <source>
        <dbReference type="EMBL" id="ADH63496.1"/>
    </source>
</evidence>
<dbReference type="Proteomes" id="UP000001916">
    <property type="component" value="Chromosome"/>
</dbReference>
<dbReference type="STRING" id="526227.Mesil_1610"/>
<keyword evidence="2" id="KW-1185">Reference proteome</keyword>
<dbReference type="eggNOG" id="COG1354">
    <property type="taxonomic scope" value="Bacteria"/>
</dbReference>
<proteinExistence type="predicted"/>
<reference evidence="1 2" key="1">
    <citation type="journal article" date="2010" name="Stand. Genomic Sci.">
        <title>Complete genome sequence of Meiothermus silvanus type strain (VI-R2).</title>
        <authorList>
            <person name="Sikorski J."/>
            <person name="Tindall B.J."/>
            <person name="Lowry S."/>
            <person name="Lucas S."/>
            <person name="Nolan M."/>
            <person name="Copeland A."/>
            <person name="Glavina Del Rio T."/>
            <person name="Tice H."/>
            <person name="Cheng J.F."/>
            <person name="Han C."/>
            <person name="Pitluck S."/>
            <person name="Liolios K."/>
            <person name="Ivanova N."/>
            <person name="Mavromatis K."/>
            <person name="Mikhailova N."/>
            <person name="Pati A."/>
            <person name="Goodwin L."/>
            <person name="Chen A."/>
            <person name="Palaniappan K."/>
            <person name="Land M."/>
            <person name="Hauser L."/>
            <person name="Chang Y.J."/>
            <person name="Jeffries C.D."/>
            <person name="Rohde M."/>
            <person name="Goker M."/>
            <person name="Woyke T."/>
            <person name="Bristow J."/>
            <person name="Eisen J.A."/>
            <person name="Markowitz V."/>
            <person name="Hugenholtz P."/>
            <person name="Kyrpides N.C."/>
            <person name="Klenk H.P."/>
            <person name="Lapidus A."/>
        </authorList>
    </citation>
    <scope>NUCLEOTIDE SEQUENCE [LARGE SCALE GENOMIC DNA]</scope>
    <source>
        <strain evidence="2">ATCC 700542 / DSM 9946 / VI-R2</strain>
    </source>
</reference>
<evidence type="ECO:0000313" key="2">
    <source>
        <dbReference type="Proteomes" id="UP000001916"/>
    </source>
</evidence>
<dbReference type="KEGG" id="msv:Mesil_1610"/>
<accession>D7BFE3</accession>
<protein>
    <submittedName>
        <fullName evidence="1">Chromosome segregation and condensation protein ScpA</fullName>
    </submittedName>
</protein>
<dbReference type="AlphaFoldDB" id="D7BFE3"/>
<organism evidence="1 2">
    <name type="scientific">Allomeiothermus silvanus (strain ATCC 700542 / DSM 9946 / NBRC 106475 / NCIMB 13440 / VI-R2)</name>
    <name type="common">Thermus silvanus</name>
    <dbReference type="NCBI Taxonomy" id="526227"/>
    <lineage>
        <taxon>Bacteria</taxon>
        <taxon>Thermotogati</taxon>
        <taxon>Deinococcota</taxon>
        <taxon>Deinococci</taxon>
        <taxon>Thermales</taxon>
        <taxon>Thermaceae</taxon>
        <taxon>Allomeiothermus</taxon>
    </lineage>
</organism>
<gene>
    <name evidence="1" type="ordered locus">Mesil_1610</name>
</gene>